<accession>A0A2U9BTU1</accession>
<evidence type="ECO:0000256" key="1">
    <source>
        <dbReference type="SAM" id="MobiDB-lite"/>
    </source>
</evidence>
<protein>
    <submittedName>
        <fullName evidence="2">Uncharacterized protein</fullName>
    </submittedName>
</protein>
<sequence>MAERDTPPPGDSPRPSSSEVPGSASGRNSSDENGHADSPDETLSPTSVIYFKEALSSSNVRFGGTVAAAGGSLSPTPLRRFDFHIERIGSKRRSKCRRTLETRT</sequence>
<dbReference type="Proteomes" id="UP000246464">
    <property type="component" value="Chromosome 9"/>
</dbReference>
<proteinExistence type="predicted"/>
<evidence type="ECO:0000313" key="3">
    <source>
        <dbReference type="Proteomes" id="UP000246464"/>
    </source>
</evidence>
<feature type="region of interest" description="Disordered" evidence="1">
    <location>
        <begin position="1"/>
        <end position="44"/>
    </location>
</feature>
<gene>
    <name evidence="2" type="ORF">SMAX5B_019280</name>
</gene>
<name>A0A2U9BTU1_SCOMX</name>
<reference evidence="2 3" key="1">
    <citation type="submission" date="2017-12" db="EMBL/GenBank/DDBJ databases">
        <title>Integrating genomic resources of turbot (Scophthalmus maximus) in depth evaluation of genetic and physical mapping variation across individuals.</title>
        <authorList>
            <person name="Martinez P."/>
        </authorList>
    </citation>
    <scope>NUCLEOTIDE SEQUENCE [LARGE SCALE GENOMIC DNA]</scope>
</reference>
<organism evidence="2 3">
    <name type="scientific">Scophthalmus maximus</name>
    <name type="common">Turbot</name>
    <name type="synonym">Psetta maxima</name>
    <dbReference type="NCBI Taxonomy" id="52904"/>
    <lineage>
        <taxon>Eukaryota</taxon>
        <taxon>Metazoa</taxon>
        <taxon>Chordata</taxon>
        <taxon>Craniata</taxon>
        <taxon>Vertebrata</taxon>
        <taxon>Euteleostomi</taxon>
        <taxon>Actinopterygii</taxon>
        <taxon>Neopterygii</taxon>
        <taxon>Teleostei</taxon>
        <taxon>Neoteleostei</taxon>
        <taxon>Acanthomorphata</taxon>
        <taxon>Carangaria</taxon>
        <taxon>Pleuronectiformes</taxon>
        <taxon>Pleuronectoidei</taxon>
        <taxon>Scophthalmidae</taxon>
        <taxon>Scophthalmus</taxon>
    </lineage>
</organism>
<evidence type="ECO:0000313" key="2">
    <source>
        <dbReference type="EMBL" id="AWP07638.1"/>
    </source>
</evidence>
<feature type="compositionally biased region" description="Basic and acidic residues" evidence="1">
    <location>
        <begin position="29"/>
        <end position="38"/>
    </location>
</feature>
<keyword evidence="3" id="KW-1185">Reference proteome</keyword>
<dbReference type="EMBL" id="CP026251">
    <property type="protein sequence ID" value="AWP07638.1"/>
    <property type="molecule type" value="Genomic_DNA"/>
</dbReference>
<dbReference type="AlphaFoldDB" id="A0A2U9BTU1"/>